<keyword evidence="4" id="KW-0645">Protease</keyword>
<keyword evidence="6 12" id="KW-0732">Signal</keyword>
<dbReference type="InterPro" id="IPR036990">
    <property type="entry name" value="M14A-like_propep"/>
</dbReference>
<feature type="signal peptide" evidence="12">
    <location>
        <begin position="1"/>
        <end position="19"/>
    </location>
</feature>
<evidence type="ECO:0000256" key="10">
    <source>
        <dbReference type="ARBA" id="ARBA00023157"/>
    </source>
</evidence>
<evidence type="ECO:0000256" key="12">
    <source>
        <dbReference type="SAM" id="SignalP"/>
    </source>
</evidence>
<dbReference type="EMBL" id="WJQU01000003">
    <property type="protein sequence ID" value="KAJ6639831.1"/>
    <property type="molecule type" value="Genomic_DNA"/>
</dbReference>
<dbReference type="AlphaFoldDB" id="A0A9Q0MXJ7"/>
<evidence type="ECO:0000313" key="15">
    <source>
        <dbReference type="Proteomes" id="UP001151699"/>
    </source>
</evidence>
<keyword evidence="9" id="KW-0482">Metalloprotease</keyword>
<reference evidence="14" key="1">
    <citation type="submission" date="2022-07" db="EMBL/GenBank/DDBJ databases">
        <authorList>
            <person name="Trinca V."/>
            <person name="Uliana J.V.C."/>
            <person name="Torres T.T."/>
            <person name="Ward R.J."/>
            <person name="Monesi N."/>
        </authorList>
    </citation>
    <scope>NUCLEOTIDE SEQUENCE</scope>
    <source>
        <strain evidence="14">HSMRA1968</strain>
        <tissue evidence="14">Whole embryos</tissue>
    </source>
</reference>
<dbReference type="PANTHER" id="PTHR11705:SF91">
    <property type="entry name" value="FI01817P-RELATED"/>
    <property type="match status" value="1"/>
</dbReference>
<dbReference type="Proteomes" id="UP001151699">
    <property type="component" value="Chromosome X"/>
</dbReference>
<dbReference type="CDD" id="cd03860">
    <property type="entry name" value="M14_CP_A-B_like"/>
    <property type="match status" value="1"/>
</dbReference>
<name>A0A9Q0MXJ7_9DIPT</name>
<evidence type="ECO:0000256" key="6">
    <source>
        <dbReference type="ARBA" id="ARBA00022729"/>
    </source>
</evidence>
<dbReference type="GO" id="GO:0008270">
    <property type="term" value="F:zinc ion binding"/>
    <property type="evidence" value="ECO:0007669"/>
    <property type="project" value="InterPro"/>
</dbReference>
<evidence type="ECO:0000313" key="14">
    <source>
        <dbReference type="EMBL" id="KAJ6639831.1"/>
    </source>
</evidence>
<sequence>MKVSEFLIFLSCVFSAVICVPSNLANNADDEDAPVKYDGAQLWRIPIDKEKSKEIVSELQENFGASEWNTHESTVDLLFRPKSLIDARQLLTKANITYSVLIEDLQKDIENENPPKEQIEILQNRKAKYFRYWPEMQIPEYENSEMSGRNLLRLKGAFLGYNSLDPPMELWPDAKWGHRMTWSAYHRMDDIVGYLEYLAKTYPDLCSVQEIGKSFEGRPLTVLRISNGNEANRAIWVDGGIHAREWISPASVTYIINQLIEDWESQPSYIQNIDWYFLPLANPDGYEYSHTRDRLWRKNRGGTGKGRCAGVDLNRNFGYKWGYAGASTKPCSEIYAGSQAFSEPETTAQKSFLEQSAAKFEAFLTFHSYGQYILYPWGYDVVVPPDYMDLDRVGKEAARKMKEISGSTYSVGPSGDLLYPAAGASDDWAKSMGIKYSYTVELRDTGRYGFILPAIYIEKTGEEALAFVNVIANAIHRK</sequence>
<protein>
    <submittedName>
        <fullName evidence="14">Carboxypeptidase B</fullName>
    </submittedName>
</protein>
<dbReference type="SMART" id="SM00631">
    <property type="entry name" value="Zn_pept"/>
    <property type="match status" value="1"/>
</dbReference>
<comment type="caution">
    <text evidence="14">The sequence shown here is derived from an EMBL/GenBank/DDBJ whole genome shotgun (WGS) entry which is preliminary data.</text>
</comment>
<dbReference type="PRINTS" id="PR00765">
    <property type="entry name" value="CRBOXYPTASEA"/>
</dbReference>
<dbReference type="GO" id="GO:0004181">
    <property type="term" value="F:metallocarboxypeptidase activity"/>
    <property type="evidence" value="ECO:0007669"/>
    <property type="project" value="InterPro"/>
</dbReference>
<keyword evidence="10" id="KW-1015">Disulfide bond</keyword>
<feature type="domain" description="Peptidase M14" evidence="13">
    <location>
        <begin position="184"/>
        <end position="475"/>
    </location>
</feature>
<evidence type="ECO:0000256" key="8">
    <source>
        <dbReference type="ARBA" id="ARBA00022833"/>
    </source>
</evidence>
<proteinExistence type="inferred from homology"/>
<keyword evidence="7" id="KW-0378">Hydrolase</keyword>
<dbReference type="Pfam" id="PF02244">
    <property type="entry name" value="Propep_M14"/>
    <property type="match status" value="1"/>
</dbReference>
<dbReference type="GO" id="GO:0005615">
    <property type="term" value="C:extracellular space"/>
    <property type="evidence" value="ECO:0007669"/>
    <property type="project" value="TreeGrafter"/>
</dbReference>
<evidence type="ECO:0000256" key="4">
    <source>
        <dbReference type="ARBA" id="ARBA00022670"/>
    </source>
</evidence>
<dbReference type="FunFam" id="3.40.630.10:FF:000001">
    <property type="entry name" value="Carboxypeptidase B"/>
    <property type="match status" value="1"/>
</dbReference>
<dbReference type="Gene3D" id="3.30.70.340">
    <property type="entry name" value="Metallocarboxypeptidase-like"/>
    <property type="match status" value="1"/>
</dbReference>
<keyword evidence="5" id="KW-0479">Metal-binding</keyword>
<dbReference type="Pfam" id="PF00246">
    <property type="entry name" value="Peptidase_M14"/>
    <property type="match status" value="1"/>
</dbReference>
<dbReference type="OrthoDB" id="3626597at2759"/>
<comment type="cofactor">
    <cofactor evidence="1">
        <name>Zn(2+)</name>
        <dbReference type="ChEBI" id="CHEBI:29105"/>
    </cofactor>
</comment>
<feature type="active site" description="Proton donor/acceptor" evidence="11">
    <location>
        <position position="441"/>
    </location>
</feature>
<keyword evidence="8" id="KW-0862">Zinc</keyword>
<evidence type="ECO:0000256" key="2">
    <source>
        <dbReference type="ARBA" id="ARBA00005988"/>
    </source>
</evidence>
<dbReference type="SUPFAM" id="SSF53187">
    <property type="entry name" value="Zn-dependent exopeptidases"/>
    <property type="match status" value="1"/>
</dbReference>
<comment type="similarity">
    <text evidence="2 11">Belongs to the peptidase M14 family.</text>
</comment>
<keyword evidence="15" id="KW-1185">Reference proteome</keyword>
<dbReference type="Gene3D" id="3.40.630.10">
    <property type="entry name" value="Zn peptidases"/>
    <property type="match status" value="1"/>
</dbReference>
<dbReference type="PROSITE" id="PS52035">
    <property type="entry name" value="PEPTIDASE_M14"/>
    <property type="match status" value="1"/>
</dbReference>
<dbReference type="PANTHER" id="PTHR11705">
    <property type="entry name" value="PROTEASE FAMILY M14 CARBOXYPEPTIDASE A,B"/>
    <property type="match status" value="1"/>
</dbReference>
<gene>
    <name evidence="14" type="primary">CBPB_3</name>
    <name evidence="14" type="ORF">Bhyg_12578</name>
</gene>
<feature type="chain" id="PRO_5040393782" evidence="12">
    <location>
        <begin position="20"/>
        <end position="478"/>
    </location>
</feature>
<evidence type="ECO:0000256" key="1">
    <source>
        <dbReference type="ARBA" id="ARBA00001947"/>
    </source>
</evidence>
<evidence type="ECO:0000256" key="11">
    <source>
        <dbReference type="PROSITE-ProRule" id="PRU01379"/>
    </source>
</evidence>
<evidence type="ECO:0000256" key="9">
    <source>
        <dbReference type="ARBA" id="ARBA00023049"/>
    </source>
</evidence>
<dbReference type="GO" id="GO:0006508">
    <property type="term" value="P:proteolysis"/>
    <property type="evidence" value="ECO:0007669"/>
    <property type="project" value="UniProtKB-KW"/>
</dbReference>
<dbReference type="InterPro" id="IPR000834">
    <property type="entry name" value="Peptidase_M14"/>
</dbReference>
<evidence type="ECO:0000256" key="3">
    <source>
        <dbReference type="ARBA" id="ARBA00022645"/>
    </source>
</evidence>
<accession>A0A9Q0MXJ7</accession>
<organism evidence="14 15">
    <name type="scientific">Pseudolycoriella hygida</name>
    <dbReference type="NCBI Taxonomy" id="35572"/>
    <lineage>
        <taxon>Eukaryota</taxon>
        <taxon>Metazoa</taxon>
        <taxon>Ecdysozoa</taxon>
        <taxon>Arthropoda</taxon>
        <taxon>Hexapoda</taxon>
        <taxon>Insecta</taxon>
        <taxon>Pterygota</taxon>
        <taxon>Neoptera</taxon>
        <taxon>Endopterygota</taxon>
        <taxon>Diptera</taxon>
        <taxon>Nematocera</taxon>
        <taxon>Sciaroidea</taxon>
        <taxon>Sciaridae</taxon>
        <taxon>Pseudolycoriella</taxon>
    </lineage>
</organism>
<evidence type="ECO:0000259" key="13">
    <source>
        <dbReference type="PROSITE" id="PS52035"/>
    </source>
</evidence>
<evidence type="ECO:0000256" key="7">
    <source>
        <dbReference type="ARBA" id="ARBA00022801"/>
    </source>
</evidence>
<keyword evidence="3 14" id="KW-0121">Carboxypeptidase</keyword>
<dbReference type="SUPFAM" id="SSF54897">
    <property type="entry name" value="Protease propeptides/inhibitors"/>
    <property type="match status" value="1"/>
</dbReference>
<evidence type="ECO:0000256" key="5">
    <source>
        <dbReference type="ARBA" id="ARBA00022723"/>
    </source>
</evidence>
<dbReference type="InterPro" id="IPR003146">
    <property type="entry name" value="M14A_act_pep"/>
</dbReference>